<dbReference type="GO" id="GO:0051301">
    <property type="term" value="P:cell division"/>
    <property type="evidence" value="ECO:0007669"/>
    <property type="project" value="UniProtKB-KW"/>
</dbReference>
<dbReference type="GO" id="GO:0006260">
    <property type="term" value="P:DNA replication"/>
    <property type="evidence" value="ECO:0007669"/>
    <property type="project" value="UniProtKB-UniRule"/>
</dbReference>
<dbReference type="PIRSF" id="PIRSF019345">
    <property type="entry name" value="ScpB"/>
    <property type="match status" value="1"/>
</dbReference>
<evidence type="ECO:0000256" key="3">
    <source>
        <dbReference type="ARBA" id="ARBA00022829"/>
    </source>
</evidence>
<keyword evidence="1 5" id="KW-0963">Cytoplasm</keyword>
<evidence type="ECO:0000256" key="1">
    <source>
        <dbReference type="ARBA" id="ARBA00022490"/>
    </source>
</evidence>
<dbReference type="GO" id="GO:0005737">
    <property type="term" value="C:cytoplasm"/>
    <property type="evidence" value="ECO:0007669"/>
    <property type="project" value="UniProtKB-SubCell"/>
</dbReference>
<evidence type="ECO:0000256" key="2">
    <source>
        <dbReference type="ARBA" id="ARBA00022618"/>
    </source>
</evidence>
<evidence type="ECO:0000256" key="4">
    <source>
        <dbReference type="ARBA" id="ARBA00023306"/>
    </source>
</evidence>
<dbReference type="EMBL" id="DROD01000284">
    <property type="protein sequence ID" value="HHJ52378.1"/>
    <property type="molecule type" value="Genomic_DNA"/>
</dbReference>
<dbReference type="HAMAP" id="MF_01804">
    <property type="entry name" value="ScpB"/>
    <property type="match status" value="1"/>
</dbReference>
<dbReference type="AlphaFoldDB" id="A0A7V5UEK5"/>
<name>A0A7V5UEK5_CALAY</name>
<keyword evidence="3 5" id="KW-0159">Chromosome partition</keyword>
<evidence type="ECO:0000256" key="6">
    <source>
        <dbReference type="SAM" id="MobiDB-lite"/>
    </source>
</evidence>
<keyword evidence="4 5" id="KW-0131">Cell cycle</keyword>
<dbReference type="Gene3D" id="1.10.10.10">
    <property type="entry name" value="Winged helix-like DNA-binding domain superfamily/Winged helix DNA-binding domain"/>
    <property type="match status" value="2"/>
</dbReference>
<feature type="compositionally biased region" description="Low complexity" evidence="6">
    <location>
        <begin position="209"/>
        <end position="226"/>
    </location>
</feature>
<dbReference type="Pfam" id="PF04079">
    <property type="entry name" value="SMC_ScpB"/>
    <property type="match status" value="1"/>
</dbReference>
<comment type="subcellular location">
    <subcellularLocation>
        <location evidence="5">Cytoplasm</location>
    </subcellularLocation>
    <text evidence="5">Associated with two foci at the outer edges of the nucleoid region in young cells, and at four foci within both cell halves in older cells.</text>
</comment>
<comment type="caution">
    <text evidence="7">The sequence shown here is derived from an EMBL/GenBank/DDBJ whole genome shotgun (WGS) entry which is preliminary data.</text>
</comment>
<dbReference type="Proteomes" id="UP000886124">
    <property type="component" value="Unassembled WGS sequence"/>
</dbReference>
<dbReference type="SUPFAM" id="SSF46785">
    <property type="entry name" value="Winged helix' DNA-binding domain"/>
    <property type="match status" value="2"/>
</dbReference>
<dbReference type="InterPro" id="IPR005234">
    <property type="entry name" value="ScpB_csome_segregation"/>
</dbReference>
<gene>
    <name evidence="5 7" type="primary">scpB</name>
    <name evidence="7" type="ORF">ENJ89_04215</name>
</gene>
<feature type="region of interest" description="Disordered" evidence="6">
    <location>
        <begin position="197"/>
        <end position="233"/>
    </location>
</feature>
<comment type="similarity">
    <text evidence="5">Belongs to the ScpB family.</text>
</comment>
<proteinExistence type="inferred from homology"/>
<reference evidence="7" key="1">
    <citation type="journal article" date="2020" name="mSystems">
        <title>Genome- and Community-Level Interaction Insights into Carbon Utilization and Element Cycling Functions of Hydrothermarchaeota in Hydrothermal Sediment.</title>
        <authorList>
            <person name="Zhou Z."/>
            <person name="Liu Y."/>
            <person name="Xu W."/>
            <person name="Pan J."/>
            <person name="Luo Z.H."/>
            <person name="Li M."/>
        </authorList>
    </citation>
    <scope>NUCLEOTIDE SEQUENCE [LARGE SCALE GENOMIC DNA]</scope>
    <source>
        <strain evidence="7">HyVt-527</strain>
    </source>
</reference>
<evidence type="ECO:0000313" key="7">
    <source>
        <dbReference type="EMBL" id="HHJ52378.1"/>
    </source>
</evidence>
<protein>
    <recommendedName>
        <fullName evidence="5">Segregation and condensation protein B</fullName>
    </recommendedName>
</protein>
<accession>A0A7V5UEK5</accession>
<sequence>MEDLQKIVEALLFASDTPLSVKKIKTIASDYDEKEIRRSLKAIEKRYRETDSPLQIIQVAGGYQIVTRKEFEPWVKQLFRTRSASRLTQKALETLAIIAYKQPITKQEVEAIRGVNVDAVMRTLIERNLITVKGRKKAPGNPLLYGTTSFFLNFFGLRSLKDLPKLKEIDELLKSDDKFLESLDQVALQQLMPEKLGLTSMVDSDPAEEQPQPAQAEGEAQPPQQGEENHDAS</sequence>
<dbReference type="InterPro" id="IPR036388">
    <property type="entry name" value="WH-like_DNA-bd_sf"/>
</dbReference>
<dbReference type="InterPro" id="IPR036390">
    <property type="entry name" value="WH_DNA-bd_sf"/>
</dbReference>
<dbReference type="GO" id="GO:0051304">
    <property type="term" value="P:chromosome separation"/>
    <property type="evidence" value="ECO:0007669"/>
    <property type="project" value="InterPro"/>
</dbReference>
<dbReference type="NCBIfam" id="TIGR00281">
    <property type="entry name" value="SMC-Scp complex subunit ScpB"/>
    <property type="match status" value="1"/>
</dbReference>
<dbReference type="PANTHER" id="PTHR34298:SF2">
    <property type="entry name" value="SEGREGATION AND CONDENSATION PROTEIN B"/>
    <property type="match status" value="1"/>
</dbReference>
<evidence type="ECO:0000256" key="5">
    <source>
        <dbReference type="HAMAP-Rule" id="MF_01804"/>
    </source>
</evidence>
<comment type="subunit">
    <text evidence="5">Homodimer. Homodimerization may be required to stabilize the binding of ScpA to the Smc head domains. Component of a cohesin-like complex composed of ScpA, ScpB and the Smc homodimer, in which ScpA and ScpB bind to the head domain of Smc. The presence of the three proteins is required for the association of the complex with DNA.</text>
</comment>
<organism evidence="7">
    <name type="scientific">Caldithrix abyssi</name>
    <dbReference type="NCBI Taxonomy" id="187145"/>
    <lineage>
        <taxon>Bacteria</taxon>
        <taxon>Pseudomonadati</taxon>
        <taxon>Calditrichota</taxon>
        <taxon>Calditrichia</taxon>
        <taxon>Calditrichales</taxon>
        <taxon>Calditrichaceae</taxon>
        <taxon>Caldithrix</taxon>
    </lineage>
</organism>
<dbReference type="PANTHER" id="PTHR34298">
    <property type="entry name" value="SEGREGATION AND CONDENSATION PROTEIN B"/>
    <property type="match status" value="1"/>
</dbReference>
<comment type="function">
    <text evidence="5">Participates in chromosomal partition during cell division. May act via the formation of a condensin-like complex containing Smc and ScpA that pull DNA away from mid-cell into both cell halves.</text>
</comment>
<keyword evidence="2 5" id="KW-0132">Cell division</keyword>